<evidence type="ECO:0000313" key="2">
    <source>
        <dbReference type="EMBL" id="GAA1917927.1"/>
    </source>
</evidence>
<sequence length="137" mass="15201">MLLSHLVEAALDKHTHTDGGLPHAFYKVLALIYDAPGKRMRLKVLSGELRFSPSRLSHAIKRLEALGLLTKVDSETRGKSWDAVLTDSGVAFVRRIAPQQMRIVRDPLLAVLDDEEVTLLADIADKLIERLESPAIP</sequence>
<dbReference type="PANTHER" id="PTHR33164">
    <property type="entry name" value="TRANSCRIPTIONAL REGULATOR, MARR FAMILY"/>
    <property type="match status" value="1"/>
</dbReference>
<accession>A0ABN2PFD9</accession>
<dbReference type="Proteomes" id="UP001501343">
    <property type="component" value="Unassembled WGS sequence"/>
</dbReference>
<dbReference type="InterPro" id="IPR036390">
    <property type="entry name" value="WH_DNA-bd_sf"/>
</dbReference>
<organism evidence="2 3">
    <name type="scientific">Microbacterium aoyamense</name>
    <dbReference type="NCBI Taxonomy" id="344166"/>
    <lineage>
        <taxon>Bacteria</taxon>
        <taxon>Bacillati</taxon>
        <taxon>Actinomycetota</taxon>
        <taxon>Actinomycetes</taxon>
        <taxon>Micrococcales</taxon>
        <taxon>Microbacteriaceae</taxon>
        <taxon>Microbacterium</taxon>
    </lineage>
</organism>
<dbReference type="PANTHER" id="PTHR33164:SF99">
    <property type="entry name" value="MARR FAMILY REGULATORY PROTEIN"/>
    <property type="match status" value="1"/>
</dbReference>
<dbReference type="EMBL" id="BAAAOF010000002">
    <property type="protein sequence ID" value="GAA1917927.1"/>
    <property type="molecule type" value="Genomic_DNA"/>
</dbReference>
<dbReference type="InterPro" id="IPR000835">
    <property type="entry name" value="HTH_MarR-typ"/>
</dbReference>
<dbReference type="SUPFAM" id="SSF46785">
    <property type="entry name" value="Winged helix' DNA-binding domain"/>
    <property type="match status" value="1"/>
</dbReference>
<name>A0ABN2PFD9_9MICO</name>
<dbReference type="SMART" id="SM00347">
    <property type="entry name" value="HTH_MARR"/>
    <property type="match status" value="1"/>
</dbReference>
<proteinExistence type="predicted"/>
<dbReference type="InterPro" id="IPR036388">
    <property type="entry name" value="WH-like_DNA-bd_sf"/>
</dbReference>
<dbReference type="Gene3D" id="1.10.10.10">
    <property type="entry name" value="Winged helix-like DNA-binding domain superfamily/Winged helix DNA-binding domain"/>
    <property type="match status" value="1"/>
</dbReference>
<protein>
    <recommendedName>
        <fullName evidence="1">HTH marR-type domain-containing protein</fullName>
    </recommendedName>
</protein>
<evidence type="ECO:0000313" key="3">
    <source>
        <dbReference type="Proteomes" id="UP001501343"/>
    </source>
</evidence>
<dbReference type="InterPro" id="IPR039422">
    <property type="entry name" value="MarR/SlyA-like"/>
</dbReference>
<evidence type="ECO:0000259" key="1">
    <source>
        <dbReference type="PROSITE" id="PS50995"/>
    </source>
</evidence>
<keyword evidence="3" id="KW-1185">Reference proteome</keyword>
<comment type="caution">
    <text evidence="2">The sequence shown here is derived from an EMBL/GenBank/DDBJ whole genome shotgun (WGS) entry which is preliminary data.</text>
</comment>
<feature type="domain" description="HTH marR-type" evidence="1">
    <location>
        <begin position="1"/>
        <end position="129"/>
    </location>
</feature>
<dbReference type="Pfam" id="PF12802">
    <property type="entry name" value="MarR_2"/>
    <property type="match status" value="1"/>
</dbReference>
<gene>
    <name evidence="2" type="ORF">GCM10009775_08130</name>
</gene>
<reference evidence="2 3" key="1">
    <citation type="journal article" date="2019" name="Int. J. Syst. Evol. Microbiol.">
        <title>The Global Catalogue of Microorganisms (GCM) 10K type strain sequencing project: providing services to taxonomists for standard genome sequencing and annotation.</title>
        <authorList>
            <consortium name="The Broad Institute Genomics Platform"/>
            <consortium name="The Broad Institute Genome Sequencing Center for Infectious Disease"/>
            <person name="Wu L."/>
            <person name="Ma J."/>
        </authorList>
    </citation>
    <scope>NUCLEOTIDE SEQUENCE [LARGE SCALE GENOMIC DNA]</scope>
    <source>
        <strain evidence="2 3">JCM 14900</strain>
    </source>
</reference>
<dbReference type="RefSeq" id="WP_248145712.1">
    <property type="nucleotide sequence ID" value="NZ_BAAAOF010000002.1"/>
</dbReference>
<dbReference type="PROSITE" id="PS50995">
    <property type="entry name" value="HTH_MARR_2"/>
    <property type="match status" value="1"/>
</dbReference>